<reference evidence="1 2" key="1">
    <citation type="submission" date="2018-06" db="EMBL/GenBank/DDBJ databases">
        <title>Comparative genomics reveals the genomic features of Rhizophagus irregularis, R. cerebriforme, R. diaphanum and Gigaspora rosea, and their symbiotic lifestyle signature.</title>
        <authorList>
            <person name="Morin E."/>
            <person name="San Clemente H."/>
            <person name="Chen E.C.H."/>
            <person name="De La Providencia I."/>
            <person name="Hainaut M."/>
            <person name="Kuo A."/>
            <person name="Kohler A."/>
            <person name="Murat C."/>
            <person name="Tang N."/>
            <person name="Roy S."/>
            <person name="Loubradou J."/>
            <person name="Henrissat B."/>
            <person name="Grigoriev I.V."/>
            <person name="Corradi N."/>
            <person name="Roux C."/>
            <person name="Martin F.M."/>
        </authorList>
    </citation>
    <scope>NUCLEOTIDE SEQUENCE [LARGE SCALE GENOMIC DNA]</scope>
    <source>
        <strain evidence="1 2">DAOM 194757</strain>
    </source>
</reference>
<proteinExistence type="predicted"/>
<gene>
    <name evidence="1" type="ORF">C2G38_2178063</name>
</gene>
<evidence type="ECO:0000313" key="2">
    <source>
        <dbReference type="Proteomes" id="UP000266673"/>
    </source>
</evidence>
<dbReference type="Proteomes" id="UP000266673">
    <property type="component" value="Unassembled WGS sequence"/>
</dbReference>
<organism evidence="1 2">
    <name type="scientific">Gigaspora rosea</name>
    <dbReference type="NCBI Taxonomy" id="44941"/>
    <lineage>
        <taxon>Eukaryota</taxon>
        <taxon>Fungi</taxon>
        <taxon>Fungi incertae sedis</taxon>
        <taxon>Mucoromycota</taxon>
        <taxon>Glomeromycotina</taxon>
        <taxon>Glomeromycetes</taxon>
        <taxon>Diversisporales</taxon>
        <taxon>Gigasporaceae</taxon>
        <taxon>Gigaspora</taxon>
    </lineage>
</organism>
<accession>A0A397VNZ4</accession>
<dbReference type="AlphaFoldDB" id="A0A397VNZ4"/>
<name>A0A397VNZ4_9GLOM</name>
<evidence type="ECO:0000313" key="1">
    <source>
        <dbReference type="EMBL" id="RIB20916.1"/>
    </source>
</evidence>
<dbReference type="EMBL" id="QKWP01000391">
    <property type="protein sequence ID" value="RIB20916.1"/>
    <property type="molecule type" value="Genomic_DNA"/>
</dbReference>
<keyword evidence="2" id="KW-1185">Reference proteome</keyword>
<evidence type="ECO:0008006" key="3">
    <source>
        <dbReference type="Google" id="ProtNLM"/>
    </source>
</evidence>
<sequence>MILERVLCPLCANKTFKNSHGLRIHHSTVHISKKISINKVNEYTTCSLCPKKTYKSTQGLRQHETLRYLYYNTPSSNLLELPQQHINEVKETLFVRIFRDFINRYSPSSNRYLCVFQGPDAYETLGKLLNRSNWGTRKYQHGQETRIVLGELFENDSATDSKSSEQIQLQKTKSKCNTRKKDIPQLTIEWKKRTVTDNANNKSFSSELKIDI</sequence>
<dbReference type="OrthoDB" id="10398402at2759"/>
<comment type="caution">
    <text evidence="1">The sequence shown here is derived from an EMBL/GenBank/DDBJ whole genome shotgun (WGS) entry which is preliminary data.</text>
</comment>
<protein>
    <recommendedName>
        <fullName evidence="3">C2H2-type domain-containing protein</fullName>
    </recommendedName>
</protein>